<dbReference type="InterPro" id="IPR036397">
    <property type="entry name" value="RNaseH_sf"/>
</dbReference>
<evidence type="ECO:0000313" key="2">
    <source>
        <dbReference type="EMBL" id="GFJ85829.1"/>
    </source>
</evidence>
<dbReference type="InterPro" id="IPR001584">
    <property type="entry name" value="Integrase_cat-core"/>
</dbReference>
<dbReference type="Gene3D" id="3.30.420.10">
    <property type="entry name" value="Ribonuclease H-like superfamily/Ribonuclease H"/>
    <property type="match status" value="1"/>
</dbReference>
<dbReference type="GO" id="GO:0015074">
    <property type="term" value="P:DNA integration"/>
    <property type="evidence" value="ECO:0007669"/>
    <property type="project" value="InterPro"/>
</dbReference>
<reference evidence="2 3" key="2">
    <citation type="submission" date="2020-03" db="EMBL/GenBank/DDBJ databases">
        <authorList>
            <person name="Ichikawa N."/>
            <person name="Kimura A."/>
            <person name="Kitahashi Y."/>
            <person name="Uohara A."/>
        </authorList>
    </citation>
    <scope>NUCLEOTIDE SEQUENCE [LARGE SCALE GENOMIC DNA]</scope>
    <source>
        <strain evidence="2 3">NBRC 108639</strain>
    </source>
</reference>
<dbReference type="Pfam" id="PF13683">
    <property type="entry name" value="rve_3"/>
    <property type="match status" value="1"/>
</dbReference>
<keyword evidence="3" id="KW-1185">Reference proteome</keyword>
<comment type="caution">
    <text evidence="2">The sequence shown here is derived from an EMBL/GenBank/DDBJ whole genome shotgun (WGS) entry which is preliminary data.</text>
</comment>
<name>A0A6V8KU45_9ACTN</name>
<dbReference type="SUPFAM" id="SSF53098">
    <property type="entry name" value="Ribonuclease H-like"/>
    <property type="match status" value="1"/>
</dbReference>
<evidence type="ECO:0000259" key="1">
    <source>
        <dbReference type="PROSITE" id="PS50994"/>
    </source>
</evidence>
<dbReference type="PROSITE" id="PS50994">
    <property type="entry name" value="INTEGRASE"/>
    <property type="match status" value="1"/>
</dbReference>
<dbReference type="InterPro" id="IPR012337">
    <property type="entry name" value="RNaseH-like_sf"/>
</dbReference>
<gene>
    <name evidence="2" type="ORF">Phou_100090</name>
</gene>
<accession>A0A6V8KU45</accession>
<dbReference type="Proteomes" id="UP000482800">
    <property type="component" value="Unassembled WGS sequence"/>
</dbReference>
<sequence length="149" mass="17053">MPHLAVFEAQQARNLLMDLDDQVHRFRFLIRDRDTKFTTAFDAVFAAAGIEVVKIPPRAPKANAYAERWVRTVRGECLDWTLIWNERQLHRVLTEYLRHYNGVQPHRALDLQPPVPVRVVTTIGPAPAPAAVRRVDVLGGLIHEYQRAA</sequence>
<dbReference type="GO" id="GO:0003676">
    <property type="term" value="F:nucleic acid binding"/>
    <property type="evidence" value="ECO:0007669"/>
    <property type="project" value="InterPro"/>
</dbReference>
<protein>
    <recommendedName>
        <fullName evidence="1">Integrase catalytic domain-containing protein</fullName>
    </recommendedName>
</protein>
<dbReference type="AlphaFoldDB" id="A0A6V8KU45"/>
<proteinExistence type="predicted"/>
<feature type="domain" description="Integrase catalytic" evidence="1">
    <location>
        <begin position="1"/>
        <end position="121"/>
    </location>
</feature>
<dbReference type="RefSeq" id="WP_173071097.1">
    <property type="nucleotide sequence ID" value="NZ_BAABGO010000002.1"/>
</dbReference>
<evidence type="ECO:0000313" key="3">
    <source>
        <dbReference type="Proteomes" id="UP000482800"/>
    </source>
</evidence>
<organism evidence="2 3">
    <name type="scientific">Phytohabitans houttuyneae</name>
    <dbReference type="NCBI Taxonomy" id="1076126"/>
    <lineage>
        <taxon>Bacteria</taxon>
        <taxon>Bacillati</taxon>
        <taxon>Actinomycetota</taxon>
        <taxon>Actinomycetes</taxon>
        <taxon>Micromonosporales</taxon>
        <taxon>Micromonosporaceae</taxon>
    </lineage>
</organism>
<reference evidence="2 3" key="1">
    <citation type="submission" date="2020-03" db="EMBL/GenBank/DDBJ databases">
        <title>Whole genome shotgun sequence of Phytohabitans houttuyneae NBRC 108639.</title>
        <authorList>
            <person name="Komaki H."/>
            <person name="Tamura T."/>
        </authorList>
    </citation>
    <scope>NUCLEOTIDE SEQUENCE [LARGE SCALE GENOMIC DNA]</scope>
    <source>
        <strain evidence="2 3">NBRC 108639</strain>
    </source>
</reference>
<dbReference type="EMBL" id="BLPF01000004">
    <property type="protein sequence ID" value="GFJ85829.1"/>
    <property type="molecule type" value="Genomic_DNA"/>
</dbReference>